<name>A0A1I1HXP3_RUMAL</name>
<sequence>MESNKLLIGLQFLGAGGEDIFIELIVLRDMTLSQLFDGIKYGLAKKAKQSPYCECKQIFDICNSPDGSGVYRRICLTSHNNGSLSGGAHSGRFVISEGDLSKTLAEIGFISSTRVVFDPQEEYDTFQIIDSSVDIIPAFNPKERNNSHMSFPDYNISTRQLHKFNNEPVELIPPPEPPARNDQNLFFTLLPTLLMVSMMILVRTMMARNSGSGMSMIIMSASMSAITLVMALINWIRQNNKYKKDVAAWKKGYEEYADKTIEEILNRQGADAEKLNEIYPDINDIFEQPDPYKSVYGVSGNIFSRCSTDKDFLMVRLGVSDSVDNLFEIRGSKKDVLFSAASFRLKLDKVELMLADEKLAAASDDTSHYLTNLPKYISDKYHYMRNAPLLLPIKNCGALGIIAINSGFSDRIINRIIFDLSFYHSPSDLQFVILFKPTRDRSTIERCISQYKFLPHFRELFNERPGAQFVFDPENANMVFSKMLKIMGERAEAPDDIQKLPHIVFIVHEEYDLKEHAFAQYLPTLPPDGKPFENKLGITFIFPKVYKEHLPKYCDNVITVRSDHEAHIAPHDDEEAAKLFTFRMSADWNIHTYNASKILSALCYSKISENGKVPSSVSLFELYGMTKNNIDIESSWMGSYKQRGCNIVESISVPIGKTENGFTCLDLHEDFDGPHMLVAGTTGSGKSETIITYLLGLCIRFRPDEVNLMLVDMKGGGFVKRIGDLPHVVGSVTDVDGDENGTGAEYMLKRFLDSLTSEIRRRKILFNSMYVDNINQYIAVCNDIESHINSINNRLRGENKPELTEDEKNKLREQAKKQSLSHLFLVVDEFTELKRFTTENNDIDFIGEITTIARVGRSLGFHIILISQNIEGAITDDIRVNSKSRLCLKVATRQASKEMIGNDLAASPTMPGHGRAYLLVGTGSKFEYFQSGYAGAVAEENMEIPVEIIEASKNSEYTVFYRSAKDNLETIERKKQLELQGKLETQLNAITGAIKKYYRMNSSNMNTPHIIFQRPLSDKLVFEDNKVYEYKDGKYDVIREV</sequence>
<gene>
    <name evidence="6" type="ORF">SAMN02910406_01447</name>
</gene>
<dbReference type="RefSeq" id="WP_074960877.1">
    <property type="nucleotide sequence ID" value="NZ_FOKQ01000010.1"/>
</dbReference>
<keyword evidence="4" id="KW-1133">Transmembrane helix</keyword>
<feature type="transmembrane region" description="Helical" evidence="4">
    <location>
        <begin position="185"/>
        <end position="202"/>
    </location>
</feature>
<dbReference type="PROSITE" id="PS50901">
    <property type="entry name" value="FTSK"/>
    <property type="match status" value="1"/>
</dbReference>
<proteinExistence type="predicted"/>
<organism evidence="6 7">
    <name type="scientific">Ruminococcus albus</name>
    <dbReference type="NCBI Taxonomy" id="1264"/>
    <lineage>
        <taxon>Bacteria</taxon>
        <taxon>Bacillati</taxon>
        <taxon>Bacillota</taxon>
        <taxon>Clostridia</taxon>
        <taxon>Eubacteriales</taxon>
        <taxon>Oscillospiraceae</taxon>
        <taxon>Ruminococcus</taxon>
    </lineage>
</organism>
<dbReference type="Proteomes" id="UP000182192">
    <property type="component" value="Unassembled WGS sequence"/>
</dbReference>
<evidence type="ECO:0000256" key="4">
    <source>
        <dbReference type="SAM" id="Phobius"/>
    </source>
</evidence>
<dbReference type="PANTHER" id="PTHR22683:SF1">
    <property type="entry name" value="TYPE VII SECRETION SYSTEM PROTEIN ESSC"/>
    <property type="match status" value="1"/>
</dbReference>
<feature type="transmembrane region" description="Helical" evidence="4">
    <location>
        <begin position="214"/>
        <end position="236"/>
    </location>
</feature>
<feature type="binding site" evidence="3">
    <location>
        <begin position="680"/>
        <end position="687"/>
    </location>
    <ligand>
        <name>ATP</name>
        <dbReference type="ChEBI" id="CHEBI:30616"/>
    </ligand>
</feature>
<dbReference type="OrthoDB" id="9807790at2"/>
<dbReference type="EMBL" id="FOKQ01000010">
    <property type="protein sequence ID" value="SFC28611.1"/>
    <property type="molecule type" value="Genomic_DNA"/>
</dbReference>
<dbReference type="SUPFAM" id="SSF52540">
    <property type="entry name" value="P-loop containing nucleoside triphosphate hydrolases"/>
    <property type="match status" value="1"/>
</dbReference>
<keyword evidence="4" id="KW-0472">Membrane</keyword>
<dbReference type="Gene3D" id="3.40.50.300">
    <property type="entry name" value="P-loop containing nucleotide triphosphate hydrolases"/>
    <property type="match status" value="1"/>
</dbReference>
<keyword evidence="1 3" id="KW-0547">Nucleotide-binding</keyword>
<evidence type="ECO:0000313" key="6">
    <source>
        <dbReference type="EMBL" id="SFC28611.1"/>
    </source>
</evidence>
<dbReference type="AlphaFoldDB" id="A0A1I1HXP3"/>
<keyword evidence="4" id="KW-0812">Transmembrane</keyword>
<dbReference type="GO" id="GO:0003677">
    <property type="term" value="F:DNA binding"/>
    <property type="evidence" value="ECO:0007669"/>
    <property type="project" value="InterPro"/>
</dbReference>
<evidence type="ECO:0000256" key="1">
    <source>
        <dbReference type="ARBA" id="ARBA00022741"/>
    </source>
</evidence>
<dbReference type="GO" id="GO:0005524">
    <property type="term" value="F:ATP binding"/>
    <property type="evidence" value="ECO:0007669"/>
    <property type="project" value="UniProtKB-UniRule"/>
</dbReference>
<accession>A0A1I1HXP3</accession>
<dbReference type="InterPro" id="IPR050206">
    <property type="entry name" value="FtsK/SpoIIIE/SftA"/>
</dbReference>
<dbReference type="Pfam" id="PF01580">
    <property type="entry name" value="FtsK_SpoIIIE"/>
    <property type="match status" value="1"/>
</dbReference>
<evidence type="ECO:0000256" key="3">
    <source>
        <dbReference type="PROSITE-ProRule" id="PRU00289"/>
    </source>
</evidence>
<evidence type="ECO:0000259" key="5">
    <source>
        <dbReference type="PROSITE" id="PS50901"/>
    </source>
</evidence>
<keyword evidence="2 3" id="KW-0067">ATP-binding</keyword>
<dbReference type="PANTHER" id="PTHR22683">
    <property type="entry name" value="SPORULATION PROTEIN RELATED"/>
    <property type="match status" value="1"/>
</dbReference>
<feature type="domain" description="FtsK" evidence="5">
    <location>
        <begin position="659"/>
        <end position="897"/>
    </location>
</feature>
<dbReference type="InterPro" id="IPR027417">
    <property type="entry name" value="P-loop_NTPase"/>
</dbReference>
<dbReference type="InterPro" id="IPR002543">
    <property type="entry name" value="FtsK_dom"/>
</dbReference>
<protein>
    <submittedName>
        <fullName evidence="6">FtsK/SpoIIIE family protein</fullName>
    </submittedName>
</protein>
<evidence type="ECO:0000313" key="7">
    <source>
        <dbReference type="Proteomes" id="UP000182192"/>
    </source>
</evidence>
<reference evidence="6 7" key="1">
    <citation type="submission" date="2016-10" db="EMBL/GenBank/DDBJ databases">
        <authorList>
            <person name="de Groot N.N."/>
        </authorList>
    </citation>
    <scope>NUCLEOTIDE SEQUENCE [LARGE SCALE GENOMIC DNA]</scope>
    <source>
        <strain evidence="6 7">AR67</strain>
    </source>
</reference>
<evidence type="ECO:0000256" key="2">
    <source>
        <dbReference type="ARBA" id="ARBA00022840"/>
    </source>
</evidence>